<dbReference type="OrthoDB" id="421951at2759"/>
<dbReference type="EMBL" id="MU006242">
    <property type="protein sequence ID" value="KAF2820106.1"/>
    <property type="molecule type" value="Genomic_DNA"/>
</dbReference>
<evidence type="ECO:0000259" key="1">
    <source>
        <dbReference type="Pfam" id="PF22749"/>
    </source>
</evidence>
<gene>
    <name evidence="2" type="ORF">CC86DRAFT_361760</name>
</gene>
<accession>A0A6A6ZGI6</accession>
<dbReference type="PANTHER" id="PTHR21357">
    <property type="entry name" value="FAM172 FAMILY PROTEIN HOMOLOG CG10038"/>
    <property type="match status" value="1"/>
</dbReference>
<name>A0A6A6ZGI6_9PLEO</name>
<evidence type="ECO:0000313" key="2">
    <source>
        <dbReference type="EMBL" id="KAF2820106.1"/>
    </source>
</evidence>
<dbReference type="Proteomes" id="UP000799424">
    <property type="component" value="Unassembled WGS sequence"/>
</dbReference>
<dbReference type="InterPro" id="IPR048263">
    <property type="entry name" value="Arb2"/>
</dbReference>
<dbReference type="PANTHER" id="PTHR21357:SF4">
    <property type="entry name" value="FAM172 FAMILY PROTEIN HOMOLOG CG10038"/>
    <property type="match status" value="1"/>
</dbReference>
<feature type="domain" description="Arb2" evidence="1">
    <location>
        <begin position="15"/>
        <end position="316"/>
    </location>
</feature>
<dbReference type="Pfam" id="PF22749">
    <property type="entry name" value="Arb2"/>
    <property type="match status" value="1"/>
</dbReference>
<sequence>MLRRKEDTIDADPVFAADLKELGFFINDLGQFRMIGAPEKEYIFHATNNERVNEMRREGMQECQRRETEKRLFLLGINRIYLPEFTITKPDGPHVPILAPAPEVLKVRKRIIVVVNDTIQDIGILAYRELQRGLGVNGGSAVDFVKRIIKRSATGDAAKKYEDIFNDGFKLEDDADTPALVVLNTAQLLYSHKHNKALTLRSWSAMPRRSVTHDMINIHEENSVEGHRNPKEHVKSVFEDVLFNPARVAPDAQIYLIALESGTETMLSILGEEFEKYSSRVTAMALVHSLMYDAQIQDPHLLAFLHQRTREWRHSDLTNDPQNCTALPENYCSEGSPPTEKIIEHIAWNEDVSKGGALSTITNALHRLAVSVTPTMKKEEPASVAPVAEADLWSSGQAAICPTFAGGPESTGECILTYPAVQEAVLSFFEEVAQNPENYCNPKFKIYSAAPQPSPDNPLALDPEDPNVAGFSTLVPEMTLEQAEVDMAKEHLKHMKSSLQACSANVPELHEGRKKLVAKIAKQQVKIQELEQAALATGGLTAGQAPKARANWKPPKEGVPVEFLGATVDSELLKGAGMVGTAAAALEALGDDGI</sequence>
<dbReference type="GO" id="GO:0005634">
    <property type="term" value="C:nucleus"/>
    <property type="evidence" value="ECO:0007669"/>
    <property type="project" value="TreeGrafter"/>
</dbReference>
<dbReference type="InterPro" id="IPR053858">
    <property type="entry name" value="Arb2_dom"/>
</dbReference>
<dbReference type="GO" id="GO:0031048">
    <property type="term" value="P:regulatory ncRNA-mediated heterochromatin formation"/>
    <property type="evidence" value="ECO:0007669"/>
    <property type="project" value="TreeGrafter"/>
</dbReference>
<keyword evidence="3" id="KW-1185">Reference proteome</keyword>
<reference evidence="2" key="1">
    <citation type="journal article" date="2020" name="Stud. Mycol.">
        <title>101 Dothideomycetes genomes: a test case for predicting lifestyles and emergence of pathogens.</title>
        <authorList>
            <person name="Haridas S."/>
            <person name="Albert R."/>
            <person name="Binder M."/>
            <person name="Bloem J."/>
            <person name="Labutti K."/>
            <person name="Salamov A."/>
            <person name="Andreopoulos B."/>
            <person name="Baker S."/>
            <person name="Barry K."/>
            <person name="Bills G."/>
            <person name="Bluhm B."/>
            <person name="Cannon C."/>
            <person name="Castanera R."/>
            <person name="Culley D."/>
            <person name="Daum C."/>
            <person name="Ezra D."/>
            <person name="Gonzalez J."/>
            <person name="Henrissat B."/>
            <person name="Kuo A."/>
            <person name="Liang C."/>
            <person name="Lipzen A."/>
            <person name="Lutzoni F."/>
            <person name="Magnuson J."/>
            <person name="Mondo S."/>
            <person name="Nolan M."/>
            <person name="Ohm R."/>
            <person name="Pangilinan J."/>
            <person name="Park H.-J."/>
            <person name="Ramirez L."/>
            <person name="Alfaro M."/>
            <person name="Sun H."/>
            <person name="Tritt A."/>
            <person name="Yoshinaga Y."/>
            <person name="Zwiers L.-H."/>
            <person name="Turgeon B."/>
            <person name="Goodwin S."/>
            <person name="Spatafora J."/>
            <person name="Crous P."/>
            <person name="Grigoriev I."/>
        </authorList>
    </citation>
    <scope>NUCLEOTIDE SEQUENCE</scope>
    <source>
        <strain evidence="2">CBS 113818</strain>
    </source>
</reference>
<protein>
    <recommendedName>
        <fullName evidence="1">Arb2 domain-containing protein</fullName>
    </recommendedName>
</protein>
<proteinExistence type="predicted"/>
<dbReference type="GO" id="GO:0035197">
    <property type="term" value="F:siRNA binding"/>
    <property type="evidence" value="ECO:0007669"/>
    <property type="project" value="TreeGrafter"/>
</dbReference>
<evidence type="ECO:0000313" key="3">
    <source>
        <dbReference type="Proteomes" id="UP000799424"/>
    </source>
</evidence>
<dbReference type="AlphaFoldDB" id="A0A6A6ZGI6"/>
<organism evidence="2 3">
    <name type="scientific">Ophiobolus disseminans</name>
    <dbReference type="NCBI Taxonomy" id="1469910"/>
    <lineage>
        <taxon>Eukaryota</taxon>
        <taxon>Fungi</taxon>
        <taxon>Dikarya</taxon>
        <taxon>Ascomycota</taxon>
        <taxon>Pezizomycotina</taxon>
        <taxon>Dothideomycetes</taxon>
        <taxon>Pleosporomycetidae</taxon>
        <taxon>Pleosporales</taxon>
        <taxon>Pleosporineae</taxon>
        <taxon>Phaeosphaeriaceae</taxon>
        <taxon>Ophiobolus</taxon>
    </lineage>
</organism>